<keyword evidence="3 6" id="KW-0732">Signal</keyword>
<keyword evidence="2" id="KW-0813">Transport</keyword>
<feature type="chain" id="PRO_5019278377" evidence="6">
    <location>
        <begin position="28"/>
        <end position="348"/>
    </location>
</feature>
<dbReference type="OrthoDB" id="9769319at2"/>
<dbReference type="PANTHER" id="PTHR30222">
    <property type="entry name" value="SPERMIDINE/PUTRESCINE-BINDING PERIPLASMIC PROTEIN"/>
    <property type="match status" value="1"/>
</dbReference>
<protein>
    <submittedName>
        <fullName evidence="7">Spermidine/putrescine ABC transporter substrate-binding protein</fullName>
    </submittedName>
</protein>
<dbReference type="PANTHER" id="PTHR30222:SF17">
    <property type="entry name" value="SPERMIDINE_PUTRESCINE-BINDING PERIPLASMIC PROTEIN"/>
    <property type="match status" value="1"/>
</dbReference>
<evidence type="ECO:0000256" key="1">
    <source>
        <dbReference type="ARBA" id="ARBA00004418"/>
    </source>
</evidence>
<accession>A0A429X1V9</accession>
<proteinExistence type="predicted"/>
<evidence type="ECO:0000313" key="7">
    <source>
        <dbReference type="EMBL" id="RST57464.1"/>
    </source>
</evidence>
<evidence type="ECO:0000256" key="6">
    <source>
        <dbReference type="SAM" id="SignalP"/>
    </source>
</evidence>
<evidence type="ECO:0000256" key="2">
    <source>
        <dbReference type="ARBA" id="ARBA00022448"/>
    </source>
</evidence>
<dbReference type="InterPro" id="IPR006059">
    <property type="entry name" value="SBP"/>
</dbReference>
<dbReference type="InterPro" id="IPR001188">
    <property type="entry name" value="Sperm_putr-bd"/>
</dbReference>
<evidence type="ECO:0000256" key="5">
    <source>
        <dbReference type="PIRSR" id="PIRSR019574-1"/>
    </source>
</evidence>
<sequence>MRFKKAGLLVSALVFVLLVAGCGGSGAGGKDENVVNILNWSEYLPEELIKQFEEETGIKVNYSTISSNEELVAKLNVGNATYDIAVPSTYFIEVLINEGQLEKINKDNIPNLKNIDEKFMKWDFDPEDEYSVPYMWGTEIIAYNEDLVDFKIKSYKDLFNPKLKDSLVVVDDPRTMLGAMLEMMGYSVNSTNEDEIMKAGKELKKLMPNIKAFDSDSPKNLLVSGEVKAGVVYGAEAALAMRENPSIKLVLPEDHLSLWQDNFVIPKGAPHKENAEKFIDFILRPEISKEITLDYPYHNPNKAALELLPDDVQQELELTDEEFERGVHAKDVGEAIKYYDRAWSEVKQ</sequence>
<dbReference type="PRINTS" id="PR00909">
    <property type="entry name" value="SPERMDNBNDNG"/>
</dbReference>
<feature type="signal peptide" evidence="6">
    <location>
        <begin position="1"/>
        <end position="27"/>
    </location>
</feature>
<evidence type="ECO:0000256" key="4">
    <source>
        <dbReference type="ARBA" id="ARBA00022764"/>
    </source>
</evidence>
<dbReference type="Proteomes" id="UP000287296">
    <property type="component" value="Unassembled WGS sequence"/>
</dbReference>
<comment type="subcellular location">
    <subcellularLocation>
        <location evidence="1">Periplasm</location>
    </subcellularLocation>
</comment>
<dbReference type="PIRSF" id="PIRSF019574">
    <property type="entry name" value="Periplasmic_polyamine_BP"/>
    <property type="match status" value="1"/>
</dbReference>
<dbReference type="CDD" id="cd13590">
    <property type="entry name" value="PBP2_PotD_PotF_like"/>
    <property type="match status" value="1"/>
</dbReference>
<keyword evidence="4" id="KW-0574">Periplasm</keyword>
<dbReference type="GO" id="GO:0015846">
    <property type="term" value="P:polyamine transport"/>
    <property type="evidence" value="ECO:0007669"/>
    <property type="project" value="InterPro"/>
</dbReference>
<feature type="binding site" evidence="5">
    <location>
        <position position="42"/>
    </location>
    <ligand>
        <name>spermidine</name>
        <dbReference type="ChEBI" id="CHEBI:57834"/>
    </ligand>
</feature>
<evidence type="ECO:0000313" key="8">
    <source>
        <dbReference type="Proteomes" id="UP000287296"/>
    </source>
</evidence>
<dbReference type="RefSeq" id="WP_120118354.1">
    <property type="nucleotide sequence ID" value="NZ_BORI01000025.1"/>
</dbReference>
<dbReference type="Gene3D" id="3.40.190.10">
    <property type="entry name" value="Periplasmic binding protein-like II"/>
    <property type="match status" value="2"/>
</dbReference>
<dbReference type="GO" id="GO:0042597">
    <property type="term" value="C:periplasmic space"/>
    <property type="evidence" value="ECO:0007669"/>
    <property type="project" value="UniProtKB-SubCell"/>
</dbReference>
<dbReference type="AlphaFoldDB" id="A0A429X1V9"/>
<dbReference type="SUPFAM" id="SSF53850">
    <property type="entry name" value="Periplasmic binding protein-like II"/>
    <property type="match status" value="1"/>
</dbReference>
<gene>
    <name evidence="7" type="ORF">D5F11_022340</name>
</gene>
<dbReference type="EMBL" id="QYTW02000033">
    <property type="protein sequence ID" value="RST57464.1"/>
    <property type="molecule type" value="Genomic_DNA"/>
</dbReference>
<evidence type="ECO:0000256" key="3">
    <source>
        <dbReference type="ARBA" id="ARBA00022729"/>
    </source>
</evidence>
<name>A0A429X1V9_SIMTE</name>
<dbReference type="PROSITE" id="PS51257">
    <property type="entry name" value="PROKAR_LIPOPROTEIN"/>
    <property type="match status" value="1"/>
</dbReference>
<organism evidence="7 8">
    <name type="scientific">Siminovitchia terrae</name>
    <name type="common">Bacillus terrae</name>
    <dbReference type="NCBI Taxonomy" id="1914933"/>
    <lineage>
        <taxon>Bacteria</taxon>
        <taxon>Bacillati</taxon>
        <taxon>Bacillota</taxon>
        <taxon>Bacilli</taxon>
        <taxon>Bacillales</taxon>
        <taxon>Bacillaceae</taxon>
        <taxon>Siminovitchia</taxon>
    </lineage>
</organism>
<dbReference type="Pfam" id="PF13416">
    <property type="entry name" value="SBP_bac_8"/>
    <property type="match status" value="1"/>
</dbReference>
<dbReference type="GO" id="GO:0019808">
    <property type="term" value="F:polyamine binding"/>
    <property type="evidence" value="ECO:0007669"/>
    <property type="project" value="InterPro"/>
</dbReference>
<reference evidence="7 8" key="1">
    <citation type="submission" date="2018-12" db="EMBL/GenBank/DDBJ databases">
        <authorList>
            <person name="Sun L."/>
            <person name="Chen Z."/>
        </authorList>
    </citation>
    <scope>NUCLEOTIDE SEQUENCE [LARGE SCALE GENOMIC DNA]</scope>
    <source>
        <strain evidence="7 8">LMG 29736</strain>
    </source>
</reference>
<comment type="caution">
    <text evidence="7">The sequence shown here is derived from an EMBL/GenBank/DDBJ whole genome shotgun (WGS) entry which is preliminary data.</text>
</comment>
<feature type="binding site" evidence="5">
    <location>
        <position position="90"/>
    </location>
    <ligand>
        <name>spermidine</name>
        <dbReference type="ChEBI" id="CHEBI:57834"/>
    </ligand>
</feature>